<feature type="transmembrane region" description="Helical" evidence="7">
    <location>
        <begin position="128"/>
        <end position="146"/>
    </location>
</feature>
<dbReference type="Gene3D" id="1.20.1250.20">
    <property type="entry name" value="MFS general substrate transporter like domains"/>
    <property type="match status" value="1"/>
</dbReference>
<keyword evidence="4 7" id="KW-1133">Transmembrane helix</keyword>
<keyword evidence="10" id="KW-1185">Reference proteome</keyword>
<evidence type="ECO:0000259" key="8">
    <source>
        <dbReference type="PROSITE" id="PS50850"/>
    </source>
</evidence>
<feature type="transmembrane region" description="Helical" evidence="7">
    <location>
        <begin position="330"/>
        <end position="352"/>
    </location>
</feature>
<sequence length="404" mass="41099">MPLALLALAVGAFGIGTNEFLIMGLLPDIATDMSVSIPTAGLLISGYALGVAVGAPIIIAMTMRVSRKHVLLGLLGLFMIGNAVGAIAPNYSLLMTGRIISALCHGAFFGIGSVVAASLVAPTKQASAVAMMFSGLTIANVVGVPLGTWLGQVASWRVAFWAVTGLGVIGFIIVAALLPNSPADPDASLRQELAAFRRPQVWLALAMTTLGFSGLFASYSYVTPMMTDITGYAAGSVMWLLVLFGCGFVVGNSLGGRAANRNAMATILVLFTALTVVLATFTFTAHYKPLAAVWLFLLGAIVFGTVPPLQTRVMQEAPGAGTLASAANIAGFNLGNAIGAWAGGLAISGGLAYNHTNWVGALLSGGGLVLAVITALTSRRGKPDSCDPTASGEGGPSVALSARS</sequence>
<feature type="transmembrane region" description="Helical" evidence="7">
    <location>
        <begin position="71"/>
        <end position="93"/>
    </location>
</feature>
<feature type="transmembrane region" description="Helical" evidence="7">
    <location>
        <begin position="358"/>
        <end position="376"/>
    </location>
</feature>
<evidence type="ECO:0000256" key="2">
    <source>
        <dbReference type="ARBA" id="ARBA00022475"/>
    </source>
</evidence>
<dbReference type="PROSITE" id="PS50850">
    <property type="entry name" value="MFS"/>
    <property type="match status" value="1"/>
</dbReference>
<gene>
    <name evidence="9" type="ORF">GCM10010449_73620</name>
</gene>
<dbReference type="SUPFAM" id="SSF103473">
    <property type="entry name" value="MFS general substrate transporter"/>
    <property type="match status" value="1"/>
</dbReference>
<keyword evidence="2" id="KW-1003">Cell membrane</keyword>
<feature type="domain" description="Major facilitator superfamily (MFS) profile" evidence="8">
    <location>
        <begin position="4"/>
        <end position="382"/>
    </location>
</feature>
<proteinExistence type="predicted"/>
<keyword evidence="5 7" id="KW-0472">Membrane</keyword>
<dbReference type="PANTHER" id="PTHR43124">
    <property type="entry name" value="PURINE EFFLUX PUMP PBUE"/>
    <property type="match status" value="1"/>
</dbReference>
<feature type="transmembrane region" description="Helical" evidence="7">
    <location>
        <begin position="263"/>
        <end position="285"/>
    </location>
</feature>
<feature type="region of interest" description="Disordered" evidence="6">
    <location>
        <begin position="382"/>
        <end position="404"/>
    </location>
</feature>
<dbReference type="InterPro" id="IPR036259">
    <property type="entry name" value="MFS_trans_sf"/>
</dbReference>
<evidence type="ECO:0000256" key="7">
    <source>
        <dbReference type="SAM" id="Phobius"/>
    </source>
</evidence>
<evidence type="ECO:0000256" key="5">
    <source>
        <dbReference type="ARBA" id="ARBA00023136"/>
    </source>
</evidence>
<evidence type="ECO:0000256" key="6">
    <source>
        <dbReference type="SAM" id="MobiDB-lite"/>
    </source>
</evidence>
<keyword evidence="3 7" id="KW-0812">Transmembrane</keyword>
<feature type="transmembrane region" description="Helical" evidence="7">
    <location>
        <begin position="158"/>
        <end position="180"/>
    </location>
</feature>
<reference evidence="10" key="1">
    <citation type="journal article" date="2019" name="Int. J. Syst. Evol. Microbiol.">
        <title>The Global Catalogue of Microorganisms (GCM) 10K type strain sequencing project: providing services to taxonomists for standard genome sequencing and annotation.</title>
        <authorList>
            <consortium name="The Broad Institute Genomics Platform"/>
            <consortium name="The Broad Institute Genome Sequencing Center for Infectious Disease"/>
            <person name="Wu L."/>
            <person name="Ma J."/>
        </authorList>
    </citation>
    <scope>NUCLEOTIDE SEQUENCE [LARGE SCALE GENOMIC DNA]</scope>
    <source>
        <strain evidence="10">JCM 9092</strain>
    </source>
</reference>
<dbReference type="Pfam" id="PF07690">
    <property type="entry name" value="MFS_1"/>
    <property type="match status" value="1"/>
</dbReference>
<comment type="caution">
    <text evidence="9">The sequence shown here is derived from an EMBL/GenBank/DDBJ whole genome shotgun (WGS) entry which is preliminary data.</text>
</comment>
<dbReference type="InterPro" id="IPR050189">
    <property type="entry name" value="MFS_Efflux_Transporters"/>
</dbReference>
<evidence type="ECO:0000256" key="1">
    <source>
        <dbReference type="ARBA" id="ARBA00004651"/>
    </source>
</evidence>
<accession>A0ABP6NCW5</accession>
<feature type="transmembrane region" description="Helical" evidence="7">
    <location>
        <begin position="38"/>
        <end position="59"/>
    </location>
</feature>
<protein>
    <submittedName>
        <fullName evidence="9">MFS transporter</fullName>
    </submittedName>
</protein>
<evidence type="ECO:0000313" key="10">
    <source>
        <dbReference type="Proteomes" id="UP001501637"/>
    </source>
</evidence>
<evidence type="ECO:0000313" key="9">
    <source>
        <dbReference type="EMBL" id="GAA3143303.1"/>
    </source>
</evidence>
<dbReference type="PANTHER" id="PTHR43124:SF3">
    <property type="entry name" value="CHLORAMPHENICOL EFFLUX PUMP RV0191"/>
    <property type="match status" value="1"/>
</dbReference>
<feature type="transmembrane region" description="Helical" evidence="7">
    <location>
        <begin position="99"/>
        <end position="121"/>
    </location>
</feature>
<dbReference type="EMBL" id="BAAAUG010000175">
    <property type="protein sequence ID" value="GAA3143303.1"/>
    <property type="molecule type" value="Genomic_DNA"/>
</dbReference>
<feature type="transmembrane region" description="Helical" evidence="7">
    <location>
        <begin position="229"/>
        <end position="251"/>
    </location>
</feature>
<evidence type="ECO:0000256" key="4">
    <source>
        <dbReference type="ARBA" id="ARBA00022989"/>
    </source>
</evidence>
<dbReference type="CDD" id="cd17324">
    <property type="entry name" value="MFS_NepI_like"/>
    <property type="match status" value="1"/>
</dbReference>
<name>A0ABP6NCW5_9ACTN</name>
<organism evidence="9 10">
    <name type="scientific">Streptomyces rectiviolaceus</name>
    <dbReference type="NCBI Taxonomy" id="332591"/>
    <lineage>
        <taxon>Bacteria</taxon>
        <taxon>Bacillati</taxon>
        <taxon>Actinomycetota</taxon>
        <taxon>Actinomycetes</taxon>
        <taxon>Kitasatosporales</taxon>
        <taxon>Streptomycetaceae</taxon>
        <taxon>Streptomyces</taxon>
    </lineage>
</organism>
<dbReference type="Proteomes" id="UP001501637">
    <property type="component" value="Unassembled WGS sequence"/>
</dbReference>
<dbReference type="InterPro" id="IPR011701">
    <property type="entry name" value="MFS"/>
</dbReference>
<comment type="subcellular location">
    <subcellularLocation>
        <location evidence="1">Cell membrane</location>
        <topology evidence="1">Multi-pass membrane protein</topology>
    </subcellularLocation>
</comment>
<dbReference type="RefSeq" id="WP_344528805.1">
    <property type="nucleotide sequence ID" value="NZ_BAAAUG010000175.1"/>
</dbReference>
<dbReference type="InterPro" id="IPR020846">
    <property type="entry name" value="MFS_dom"/>
</dbReference>
<feature type="transmembrane region" description="Helical" evidence="7">
    <location>
        <begin position="201"/>
        <end position="223"/>
    </location>
</feature>
<evidence type="ECO:0000256" key="3">
    <source>
        <dbReference type="ARBA" id="ARBA00022692"/>
    </source>
</evidence>
<feature type="transmembrane region" description="Helical" evidence="7">
    <location>
        <begin position="291"/>
        <end position="309"/>
    </location>
</feature>